<dbReference type="Proteomes" id="UP000476332">
    <property type="component" value="Unassembled WGS sequence"/>
</dbReference>
<sequence length="440" mass="44464">MGLSWLQIVRLALVQTALGAMVVLTTATMNRVMVVELALPAMLAGALVALHYAVQMLRPRFGHGADGGRRRTPWIIGGMVVLAIGTVGAAAATALMSASPLAGTLAAAIAFLLIGAGVGAAGTNLLTLVATSVAPTRRAPAATLIWIMMIAGFAVTTGIAGGFLDPNSPLRLVVVTSVVAGLALVLAIAAVHGIESTSPTARLPAARQRPAFRQAFGEVWQERQTRRFTIFVFVSMLAYSAQDLILEPFAGIVFAMTPGQTTQLSSVQHGGVVLGMVLVALAGALLSRRFPGLLRGFCVLGCVGSAASLAMLATAGGSAFPLREAVFALGLSNGVFAVAAIGSMMALAGQGTRAREGVRMGLWGAAQAIAFGAGGFAGTVLVDAATAFLGRADAAYSVVFVLEAALFLVSAALALGAISVTGARQVSTAASAGNDRAVPA</sequence>
<dbReference type="InterPro" id="IPR026036">
    <property type="entry name" value="PucC"/>
</dbReference>
<comment type="similarity">
    <text evidence="2">Belongs to the PucC family.</text>
</comment>
<evidence type="ECO:0000313" key="7">
    <source>
        <dbReference type="EMBL" id="NDV85277.1"/>
    </source>
</evidence>
<feature type="transmembrane region" description="Helical" evidence="6">
    <location>
        <begin position="74"/>
        <end position="98"/>
    </location>
</feature>
<feature type="transmembrane region" description="Helical" evidence="6">
    <location>
        <begin position="170"/>
        <end position="194"/>
    </location>
</feature>
<reference evidence="7 8" key="1">
    <citation type="submission" date="2020-01" db="EMBL/GenBank/DDBJ databases">
        <title>Genomes of bacteria type strains.</title>
        <authorList>
            <person name="Chen J."/>
            <person name="Zhu S."/>
            <person name="Chen J."/>
        </authorList>
    </citation>
    <scope>NUCLEOTIDE SEQUENCE [LARGE SCALE GENOMIC DNA]</scope>
    <source>
        <strain evidence="7 8">KCTC 52919</strain>
    </source>
</reference>
<dbReference type="Pfam" id="PF03209">
    <property type="entry name" value="PUCC"/>
    <property type="match status" value="1"/>
</dbReference>
<gene>
    <name evidence="7" type="ORF">GTW51_01035</name>
</gene>
<dbReference type="PIRSF" id="PIRSF016565">
    <property type="entry name" value="PucC"/>
    <property type="match status" value="1"/>
</dbReference>
<feature type="transmembrane region" description="Helical" evidence="6">
    <location>
        <begin position="394"/>
        <end position="418"/>
    </location>
</feature>
<feature type="transmembrane region" description="Helical" evidence="6">
    <location>
        <begin position="104"/>
        <end position="129"/>
    </location>
</feature>
<keyword evidence="4 6" id="KW-1133">Transmembrane helix</keyword>
<name>A0A6L9MBZ2_9HYPH</name>
<dbReference type="SUPFAM" id="SSF103473">
    <property type="entry name" value="MFS general substrate transporter"/>
    <property type="match status" value="1"/>
</dbReference>
<dbReference type="Gene3D" id="1.20.1250.20">
    <property type="entry name" value="MFS general substrate transporter like domains"/>
    <property type="match status" value="2"/>
</dbReference>
<accession>A0A6L9MBZ2</accession>
<evidence type="ECO:0000256" key="1">
    <source>
        <dbReference type="ARBA" id="ARBA00004141"/>
    </source>
</evidence>
<protein>
    <submittedName>
        <fullName evidence="7">MFS transporter</fullName>
    </submittedName>
</protein>
<keyword evidence="5 6" id="KW-0472">Membrane</keyword>
<feature type="transmembrane region" description="Helical" evidence="6">
    <location>
        <begin position="267"/>
        <end position="286"/>
    </location>
</feature>
<feature type="transmembrane region" description="Helical" evidence="6">
    <location>
        <begin position="230"/>
        <end position="255"/>
    </location>
</feature>
<dbReference type="GO" id="GO:0016020">
    <property type="term" value="C:membrane"/>
    <property type="evidence" value="ECO:0007669"/>
    <property type="project" value="UniProtKB-SubCell"/>
</dbReference>
<comment type="caution">
    <text evidence="7">The sequence shown here is derived from an EMBL/GenBank/DDBJ whole genome shotgun (WGS) entry which is preliminary data.</text>
</comment>
<comment type="subcellular location">
    <subcellularLocation>
        <location evidence="1">Membrane</location>
        <topology evidence="1">Multi-pass membrane protein</topology>
    </subcellularLocation>
</comment>
<feature type="transmembrane region" description="Helical" evidence="6">
    <location>
        <begin position="360"/>
        <end position="382"/>
    </location>
</feature>
<dbReference type="PANTHER" id="PTHR23538:SF1">
    <property type="entry name" value="44.5 KD BACTERIOCHLOROPHYLL SYNTHASE SUBUNIT"/>
    <property type="match status" value="1"/>
</dbReference>
<evidence type="ECO:0000256" key="2">
    <source>
        <dbReference type="ARBA" id="ARBA00008412"/>
    </source>
</evidence>
<evidence type="ECO:0000256" key="3">
    <source>
        <dbReference type="ARBA" id="ARBA00022692"/>
    </source>
</evidence>
<dbReference type="RefSeq" id="WP_163042026.1">
    <property type="nucleotide sequence ID" value="NZ_JAAAMJ010000001.1"/>
</dbReference>
<dbReference type="InterPro" id="IPR036259">
    <property type="entry name" value="MFS_trans_sf"/>
</dbReference>
<dbReference type="PANTHER" id="PTHR23538">
    <property type="entry name" value="44.5 KD BACTERIOCHLOROPHYLL SYNTHASE SUBUNIT"/>
    <property type="match status" value="1"/>
</dbReference>
<dbReference type="AlphaFoldDB" id="A0A6L9MBZ2"/>
<keyword evidence="3 6" id="KW-0812">Transmembrane</keyword>
<dbReference type="CDD" id="cd06176">
    <property type="entry name" value="MFS_BCD_PucC-like"/>
    <property type="match status" value="1"/>
</dbReference>
<feature type="transmembrane region" description="Helical" evidence="6">
    <location>
        <begin position="293"/>
        <end position="313"/>
    </location>
</feature>
<proteinExistence type="inferred from homology"/>
<organism evidence="7 8">
    <name type="scientific">Aurantimonas aggregata</name>
    <dbReference type="NCBI Taxonomy" id="2047720"/>
    <lineage>
        <taxon>Bacteria</taxon>
        <taxon>Pseudomonadati</taxon>
        <taxon>Pseudomonadota</taxon>
        <taxon>Alphaproteobacteria</taxon>
        <taxon>Hyphomicrobiales</taxon>
        <taxon>Aurantimonadaceae</taxon>
        <taxon>Aurantimonas</taxon>
    </lineage>
</organism>
<keyword evidence="8" id="KW-1185">Reference proteome</keyword>
<dbReference type="EMBL" id="JAAAMJ010000001">
    <property type="protein sequence ID" value="NDV85277.1"/>
    <property type="molecule type" value="Genomic_DNA"/>
</dbReference>
<evidence type="ECO:0000256" key="5">
    <source>
        <dbReference type="ARBA" id="ARBA00023136"/>
    </source>
</evidence>
<feature type="transmembrane region" description="Helical" evidence="6">
    <location>
        <begin position="141"/>
        <end position="164"/>
    </location>
</feature>
<evidence type="ECO:0000313" key="8">
    <source>
        <dbReference type="Proteomes" id="UP000476332"/>
    </source>
</evidence>
<evidence type="ECO:0000256" key="4">
    <source>
        <dbReference type="ARBA" id="ARBA00022989"/>
    </source>
</evidence>
<dbReference type="InterPro" id="IPR004896">
    <property type="entry name" value="PucC-rel"/>
</dbReference>
<feature type="transmembrane region" description="Helical" evidence="6">
    <location>
        <begin position="325"/>
        <end position="348"/>
    </location>
</feature>
<evidence type="ECO:0000256" key="6">
    <source>
        <dbReference type="SAM" id="Phobius"/>
    </source>
</evidence>
<feature type="transmembrane region" description="Helical" evidence="6">
    <location>
        <begin position="35"/>
        <end position="54"/>
    </location>
</feature>